<proteinExistence type="predicted"/>
<evidence type="ECO:0000256" key="1">
    <source>
        <dbReference type="SAM" id="Phobius"/>
    </source>
</evidence>
<feature type="transmembrane region" description="Helical" evidence="1">
    <location>
        <begin position="68"/>
        <end position="90"/>
    </location>
</feature>
<name>A0A9P4QCT0_9PEZI</name>
<feature type="transmembrane region" description="Helical" evidence="1">
    <location>
        <begin position="479"/>
        <end position="502"/>
    </location>
</feature>
<protein>
    <submittedName>
        <fullName evidence="2">Uncharacterized protein</fullName>
    </submittedName>
</protein>
<keyword evidence="1" id="KW-0812">Transmembrane</keyword>
<gene>
    <name evidence="2" type="ORF">K431DRAFT_344753</name>
</gene>
<organism evidence="2 3">
    <name type="scientific">Polychaeton citri CBS 116435</name>
    <dbReference type="NCBI Taxonomy" id="1314669"/>
    <lineage>
        <taxon>Eukaryota</taxon>
        <taxon>Fungi</taxon>
        <taxon>Dikarya</taxon>
        <taxon>Ascomycota</taxon>
        <taxon>Pezizomycotina</taxon>
        <taxon>Dothideomycetes</taxon>
        <taxon>Dothideomycetidae</taxon>
        <taxon>Capnodiales</taxon>
        <taxon>Capnodiaceae</taxon>
        <taxon>Polychaeton</taxon>
    </lineage>
</organism>
<sequence>MARIKKSQSLVDEQETKEYTVPSETLSMRLLCWRWELLSLSISLACILATIALLSNYDGKEVPSWHGFTLNCVVSVLAVVPKAALILPVAEALSQLKWHWFWEQDQPRPVSDFDWYDNASRGPWGSFLLLLTRPCLWHASSLGAIITVAALALEPSLQQVPSFYPRLVSTIGEALIPYNVNCSASPESNGEGHNTLLNVSKSVRGAFYDVLYDSGSGTNKIVPICPTGNCTWPAYSSLGVCKFNDALNESYPAWELPGGIIFPEKDWGAVFSLNNLSIVNTFIALDLEGNRDNNVPPYAWECMLYYCVRPYSGRTSDGEFHEETSNSWPDPQTNISSAEAGTYSLISVPDSDYVEYNKNLTIMPPSSKIAYHVDERSLKSTRDWLRQMLTAQLNLNNEDESLTQVVIDVMATFYMMSVSRVTAQNATGTQITTRFGSLAGPGPIFDRLADSLTLLVRRQGGLLHLDHASSVRIYVECRWVFLVLPIVLLVVTVVFMAVTIAMSARRNVPTWKSAQLPVLVHGVQERFDSAIGSGVRPLSQMREAARDLKVAMTLDVPVPKLGETTTKQDIA</sequence>
<dbReference type="Pfam" id="PF11374">
    <property type="entry name" value="DUF3176"/>
    <property type="match status" value="1"/>
</dbReference>
<dbReference type="Proteomes" id="UP000799441">
    <property type="component" value="Unassembled WGS sequence"/>
</dbReference>
<dbReference type="PANTHER" id="PTHR35394">
    <property type="entry name" value="DUF3176 DOMAIN-CONTAINING PROTEIN"/>
    <property type="match status" value="1"/>
</dbReference>
<dbReference type="EMBL" id="MU003776">
    <property type="protein sequence ID" value="KAF2723535.1"/>
    <property type="molecule type" value="Genomic_DNA"/>
</dbReference>
<dbReference type="OrthoDB" id="5242705at2759"/>
<keyword evidence="3" id="KW-1185">Reference proteome</keyword>
<dbReference type="PANTHER" id="PTHR35394:SF5">
    <property type="entry name" value="DUF3176 DOMAIN-CONTAINING PROTEIN"/>
    <property type="match status" value="1"/>
</dbReference>
<feature type="transmembrane region" description="Helical" evidence="1">
    <location>
        <begin position="37"/>
        <end position="56"/>
    </location>
</feature>
<evidence type="ECO:0000313" key="2">
    <source>
        <dbReference type="EMBL" id="KAF2723535.1"/>
    </source>
</evidence>
<keyword evidence="1" id="KW-1133">Transmembrane helix</keyword>
<keyword evidence="1" id="KW-0472">Membrane</keyword>
<dbReference type="InterPro" id="IPR021514">
    <property type="entry name" value="DUF3176"/>
</dbReference>
<dbReference type="AlphaFoldDB" id="A0A9P4QCT0"/>
<reference evidence="2" key="1">
    <citation type="journal article" date="2020" name="Stud. Mycol.">
        <title>101 Dothideomycetes genomes: a test case for predicting lifestyles and emergence of pathogens.</title>
        <authorList>
            <person name="Haridas S."/>
            <person name="Albert R."/>
            <person name="Binder M."/>
            <person name="Bloem J."/>
            <person name="Labutti K."/>
            <person name="Salamov A."/>
            <person name="Andreopoulos B."/>
            <person name="Baker S."/>
            <person name="Barry K."/>
            <person name="Bills G."/>
            <person name="Bluhm B."/>
            <person name="Cannon C."/>
            <person name="Castanera R."/>
            <person name="Culley D."/>
            <person name="Daum C."/>
            <person name="Ezra D."/>
            <person name="Gonzalez J."/>
            <person name="Henrissat B."/>
            <person name="Kuo A."/>
            <person name="Liang C."/>
            <person name="Lipzen A."/>
            <person name="Lutzoni F."/>
            <person name="Magnuson J."/>
            <person name="Mondo S."/>
            <person name="Nolan M."/>
            <person name="Ohm R."/>
            <person name="Pangilinan J."/>
            <person name="Park H.-J."/>
            <person name="Ramirez L."/>
            <person name="Alfaro M."/>
            <person name="Sun H."/>
            <person name="Tritt A."/>
            <person name="Yoshinaga Y."/>
            <person name="Zwiers L.-H."/>
            <person name="Turgeon B."/>
            <person name="Goodwin S."/>
            <person name="Spatafora J."/>
            <person name="Crous P."/>
            <person name="Grigoriev I."/>
        </authorList>
    </citation>
    <scope>NUCLEOTIDE SEQUENCE</scope>
    <source>
        <strain evidence="2">CBS 116435</strain>
    </source>
</reference>
<comment type="caution">
    <text evidence="2">The sequence shown here is derived from an EMBL/GenBank/DDBJ whole genome shotgun (WGS) entry which is preliminary data.</text>
</comment>
<evidence type="ECO:0000313" key="3">
    <source>
        <dbReference type="Proteomes" id="UP000799441"/>
    </source>
</evidence>
<accession>A0A9P4QCT0</accession>